<dbReference type="PANTHER" id="PTHR11496:SF83">
    <property type="entry name" value="HYDROXYACID-OXOACID TRANSHYDROGENASE, MITOCHONDRIAL"/>
    <property type="match status" value="1"/>
</dbReference>
<keyword evidence="5" id="KW-0560">Oxidoreductase</keyword>
<dbReference type="SUPFAM" id="SSF56796">
    <property type="entry name" value="Dehydroquinate synthase-like"/>
    <property type="match status" value="1"/>
</dbReference>
<comment type="similarity">
    <text evidence="3">Belongs to the iron-containing alcohol dehydrogenase family. Hydroxyacid-oxoacid transhydrogenase subfamily.</text>
</comment>
<sequence length="492" mass="52807">MSIALRAAPSKKATVQSLMALLNRSCTCPAHGGMPHPPHSPSSLLKPQQHSSSRYQASTAAASNMEREYAFEMATSTMRFGVGVTQEVGMDLAQMKARRVMVLTDANLARLPVMATVVDSLRRNGVEHVVYDRTRAEPTDKSWADAIAFAKEHRPDVYLAVGGGSVMDTAKAANLYANYPDRDLLEFVNAPIGKGSVVDKTLSPLIAIPTTAGTGSETTGTAIFDYEPLHVKTGIASRMLRPTLGLIDPLNTRTMPRQVKIASGLDVLCHALESYTALPYHERVPRPRTPAERPAYQGSNPISDVWSLEALRTTVKYLKRSADDPDDMEANTQMCLAAAAAGVGFGNAGVHLCHGMSYPISGLNKSYKHPEYNVGHKIVPHGISVAVTAPAVFRYTAPACPDRHLKAAEIFGADITSSTSSSSAGHLLADQITHFLQELGVPDGLKALGYSADDIPALVKGTLPQHRVTKLAPLATGEQALTKIFEDAMVNY</sequence>
<evidence type="ECO:0000256" key="5">
    <source>
        <dbReference type="ARBA" id="ARBA00023002"/>
    </source>
</evidence>
<dbReference type="Gene3D" id="1.20.1090.10">
    <property type="entry name" value="Dehydroquinate synthase-like - alpha domain"/>
    <property type="match status" value="1"/>
</dbReference>
<name>A0A9P6PXH6_9FUNG</name>
<dbReference type="GO" id="GO:0004022">
    <property type="term" value="F:alcohol dehydrogenase (NAD+) activity"/>
    <property type="evidence" value="ECO:0007669"/>
    <property type="project" value="InterPro"/>
</dbReference>
<gene>
    <name evidence="11" type="primary">ADHFE1</name>
    <name evidence="11" type="ORF">DFQ27_007082</name>
</gene>
<evidence type="ECO:0000259" key="9">
    <source>
        <dbReference type="Pfam" id="PF00465"/>
    </source>
</evidence>
<protein>
    <submittedName>
        <fullName evidence="11">Hydroxyacid-oxoacid transhydrogenase, mitochondrial</fullName>
    </submittedName>
</protein>
<keyword evidence="4" id="KW-0809">Transit peptide</keyword>
<accession>A0A9P6PXH6</accession>
<dbReference type="FunFam" id="1.20.1090.10:FF:000003">
    <property type="entry name" value="Probable hydroxyacid-oxoacid transhydrogenase, mitochondrial"/>
    <property type="match status" value="1"/>
</dbReference>
<keyword evidence="6" id="KW-0496">Mitochondrion</keyword>
<dbReference type="CDD" id="cd08190">
    <property type="entry name" value="HOT"/>
    <property type="match status" value="1"/>
</dbReference>
<feature type="region of interest" description="Disordered" evidence="8">
    <location>
        <begin position="31"/>
        <end position="59"/>
    </location>
</feature>
<proteinExistence type="inferred from homology"/>
<organism evidence="11 12">
    <name type="scientific">Actinomortierella ambigua</name>
    <dbReference type="NCBI Taxonomy" id="1343610"/>
    <lineage>
        <taxon>Eukaryota</taxon>
        <taxon>Fungi</taxon>
        <taxon>Fungi incertae sedis</taxon>
        <taxon>Mucoromycota</taxon>
        <taxon>Mortierellomycotina</taxon>
        <taxon>Mortierellomycetes</taxon>
        <taxon>Mortierellales</taxon>
        <taxon>Mortierellaceae</taxon>
        <taxon>Actinomortierella</taxon>
    </lineage>
</organism>
<dbReference type="PANTHER" id="PTHR11496">
    <property type="entry name" value="ALCOHOL DEHYDROGENASE"/>
    <property type="match status" value="1"/>
</dbReference>
<comment type="catalytic activity">
    <reaction evidence="7">
        <text>4-hydroxybutanoate + 2-oxoglutarate = (R)-2-hydroxyglutarate + succinate semialdehyde</text>
        <dbReference type="Rhea" id="RHEA:24734"/>
        <dbReference type="ChEBI" id="CHEBI:15801"/>
        <dbReference type="ChEBI" id="CHEBI:16724"/>
        <dbReference type="ChEBI" id="CHEBI:16810"/>
        <dbReference type="ChEBI" id="CHEBI:57706"/>
        <dbReference type="EC" id="1.1.99.24"/>
    </reaction>
</comment>
<dbReference type="OrthoDB" id="339764at2759"/>
<dbReference type="InterPro" id="IPR001670">
    <property type="entry name" value="ADH_Fe/GldA"/>
</dbReference>
<keyword evidence="12" id="KW-1185">Reference proteome</keyword>
<dbReference type="InterPro" id="IPR056798">
    <property type="entry name" value="ADH_Fe_C"/>
</dbReference>
<evidence type="ECO:0000256" key="8">
    <source>
        <dbReference type="SAM" id="MobiDB-lite"/>
    </source>
</evidence>
<dbReference type="FunFam" id="3.40.50.1970:FF:000003">
    <property type="entry name" value="Alcohol dehydrogenase, iron-containing"/>
    <property type="match status" value="1"/>
</dbReference>
<comment type="catalytic activity">
    <reaction evidence="1">
        <text>(S)-3-hydroxybutanoate + 2-oxoglutarate = (R)-2-hydroxyglutarate + acetoacetate</text>
        <dbReference type="Rhea" id="RHEA:23048"/>
        <dbReference type="ChEBI" id="CHEBI:11047"/>
        <dbReference type="ChEBI" id="CHEBI:13705"/>
        <dbReference type="ChEBI" id="CHEBI:15801"/>
        <dbReference type="ChEBI" id="CHEBI:16810"/>
        <dbReference type="EC" id="1.1.99.24"/>
    </reaction>
</comment>
<evidence type="ECO:0000313" key="12">
    <source>
        <dbReference type="Proteomes" id="UP000807716"/>
    </source>
</evidence>
<dbReference type="Gene3D" id="3.40.50.1970">
    <property type="match status" value="1"/>
</dbReference>
<comment type="caution">
    <text evidence="11">The sequence shown here is derived from an EMBL/GenBank/DDBJ whole genome shotgun (WGS) entry which is preliminary data.</text>
</comment>
<comment type="subcellular location">
    <subcellularLocation>
        <location evidence="2">Mitochondrion</location>
    </subcellularLocation>
</comment>
<dbReference type="Proteomes" id="UP000807716">
    <property type="component" value="Unassembled WGS sequence"/>
</dbReference>
<dbReference type="InterPro" id="IPR039697">
    <property type="entry name" value="Alcohol_dehydrogenase_Fe"/>
</dbReference>
<evidence type="ECO:0000256" key="2">
    <source>
        <dbReference type="ARBA" id="ARBA00004173"/>
    </source>
</evidence>
<dbReference type="InterPro" id="IPR042157">
    <property type="entry name" value="HOT"/>
</dbReference>
<reference evidence="11" key="1">
    <citation type="journal article" date="2020" name="Fungal Divers.">
        <title>Resolving the Mortierellaceae phylogeny through synthesis of multi-gene phylogenetics and phylogenomics.</title>
        <authorList>
            <person name="Vandepol N."/>
            <person name="Liber J."/>
            <person name="Desiro A."/>
            <person name="Na H."/>
            <person name="Kennedy M."/>
            <person name="Barry K."/>
            <person name="Grigoriev I.V."/>
            <person name="Miller A.N."/>
            <person name="O'Donnell K."/>
            <person name="Stajich J.E."/>
            <person name="Bonito G."/>
        </authorList>
    </citation>
    <scope>NUCLEOTIDE SEQUENCE</scope>
    <source>
        <strain evidence="11">BC1065</strain>
    </source>
</reference>
<dbReference type="EMBL" id="JAAAJB010000543">
    <property type="protein sequence ID" value="KAG0254025.1"/>
    <property type="molecule type" value="Genomic_DNA"/>
</dbReference>
<evidence type="ECO:0000259" key="10">
    <source>
        <dbReference type="Pfam" id="PF25137"/>
    </source>
</evidence>
<dbReference type="Pfam" id="PF00465">
    <property type="entry name" value="Fe-ADH"/>
    <property type="match status" value="1"/>
</dbReference>
<feature type="compositionally biased region" description="Polar residues" evidence="8">
    <location>
        <begin position="45"/>
        <end position="59"/>
    </location>
</feature>
<evidence type="ECO:0000256" key="6">
    <source>
        <dbReference type="ARBA" id="ARBA00023128"/>
    </source>
</evidence>
<evidence type="ECO:0000256" key="7">
    <source>
        <dbReference type="ARBA" id="ARBA00049496"/>
    </source>
</evidence>
<evidence type="ECO:0000256" key="3">
    <source>
        <dbReference type="ARBA" id="ARBA00010005"/>
    </source>
</evidence>
<feature type="domain" description="Fe-containing alcohol dehydrogenase-like C-terminal" evidence="10">
    <location>
        <begin position="298"/>
        <end position="489"/>
    </location>
</feature>
<dbReference type="Pfam" id="PF25137">
    <property type="entry name" value="ADH_Fe_C"/>
    <property type="match status" value="1"/>
</dbReference>
<dbReference type="GO" id="GO:0047988">
    <property type="term" value="F:hydroxyacid-oxoacid transhydrogenase activity"/>
    <property type="evidence" value="ECO:0007669"/>
    <property type="project" value="UniProtKB-EC"/>
</dbReference>
<dbReference type="GO" id="GO:0046872">
    <property type="term" value="F:metal ion binding"/>
    <property type="evidence" value="ECO:0007669"/>
    <property type="project" value="InterPro"/>
</dbReference>
<evidence type="ECO:0000256" key="1">
    <source>
        <dbReference type="ARBA" id="ARBA00000813"/>
    </source>
</evidence>
<feature type="domain" description="Alcohol dehydrogenase iron-type/glycerol dehydrogenase GldA" evidence="9">
    <location>
        <begin position="77"/>
        <end position="249"/>
    </location>
</feature>
<evidence type="ECO:0000313" key="11">
    <source>
        <dbReference type="EMBL" id="KAG0254025.1"/>
    </source>
</evidence>
<dbReference type="AlphaFoldDB" id="A0A9P6PXH6"/>
<dbReference type="GO" id="GO:0005739">
    <property type="term" value="C:mitochondrion"/>
    <property type="evidence" value="ECO:0007669"/>
    <property type="project" value="UniProtKB-SubCell"/>
</dbReference>
<evidence type="ECO:0000256" key="4">
    <source>
        <dbReference type="ARBA" id="ARBA00022946"/>
    </source>
</evidence>